<accession>A0A4S4B612</accession>
<keyword evidence="1" id="KW-1133">Transmembrane helix</keyword>
<feature type="transmembrane region" description="Helical" evidence="1">
    <location>
        <begin position="31"/>
        <end position="53"/>
    </location>
</feature>
<keyword evidence="1" id="KW-0472">Membrane</keyword>
<keyword evidence="3" id="KW-1185">Reference proteome</keyword>
<evidence type="ECO:0000313" key="2">
    <source>
        <dbReference type="EMBL" id="THF67256.1"/>
    </source>
</evidence>
<name>A0A4S4B612_9RHOO</name>
<dbReference type="InterPro" id="IPR021333">
    <property type="entry name" value="DUF2946"/>
</dbReference>
<dbReference type="OrthoDB" id="8536886at2"/>
<dbReference type="Proteomes" id="UP000308430">
    <property type="component" value="Unassembled WGS sequence"/>
</dbReference>
<evidence type="ECO:0000313" key="3">
    <source>
        <dbReference type="Proteomes" id="UP000308430"/>
    </source>
</evidence>
<sequence>MISRCCRSVAAQASSAVIRPMFRNALQLRTGALIAIFAVLLGALAPTVSRALLADARGDSAWMEVCTPDGMMQVAVGAGGTDGPGDAAGSMDACAYCCPHAGSFALLPQVAQGWQLSAVTADVHARSPSVVPRAQSAWAPLQPRAPPSLS</sequence>
<proteinExistence type="predicted"/>
<protein>
    <submittedName>
        <fullName evidence="2">DUF2946 domain-containing protein</fullName>
    </submittedName>
</protein>
<evidence type="ECO:0000256" key="1">
    <source>
        <dbReference type="SAM" id="Phobius"/>
    </source>
</evidence>
<keyword evidence="1" id="KW-0812">Transmembrane</keyword>
<reference evidence="2 3" key="1">
    <citation type="submission" date="2019-04" db="EMBL/GenBank/DDBJ databases">
        <title>Azoarcus nasutitermitis sp. nov. isolated from termite nest.</title>
        <authorList>
            <person name="Lin S.-Y."/>
            <person name="Hameed A."/>
            <person name="Hsu Y.-H."/>
            <person name="Young C.-C."/>
        </authorList>
    </citation>
    <scope>NUCLEOTIDE SEQUENCE [LARGE SCALE GENOMIC DNA]</scope>
    <source>
        <strain evidence="2 3">CC-YHH838</strain>
    </source>
</reference>
<dbReference type="Pfam" id="PF11162">
    <property type="entry name" value="DUF2946"/>
    <property type="match status" value="1"/>
</dbReference>
<comment type="caution">
    <text evidence="2">The sequence shown here is derived from an EMBL/GenBank/DDBJ whole genome shotgun (WGS) entry which is preliminary data.</text>
</comment>
<organism evidence="2 3">
    <name type="scientific">Pseudothauera nasutitermitis</name>
    <dbReference type="NCBI Taxonomy" id="2565930"/>
    <lineage>
        <taxon>Bacteria</taxon>
        <taxon>Pseudomonadati</taxon>
        <taxon>Pseudomonadota</taxon>
        <taxon>Betaproteobacteria</taxon>
        <taxon>Rhodocyclales</taxon>
        <taxon>Zoogloeaceae</taxon>
        <taxon>Pseudothauera</taxon>
    </lineage>
</organism>
<gene>
    <name evidence="2" type="ORF">E6C76_02440</name>
</gene>
<dbReference type="AlphaFoldDB" id="A0A4S4B612"/>
<dbReference type="EMBL" id="SSOC01000001">
    <property type="protein sequence ID" value="THF67256.1"/>
    <property type="molecule type" value="Genomic_DNA"/>
</dbReference>